<evidence type="ECO:0000313" key="2">
    <source>
        <dbReference type="EMBL" id="MBB5759148.1"/>
    </source>
</evidence>
<feature type="region of interest" description="Disordered" evidence="1">
    <location>
        <begin position="1"/>
        <end position="36"/>
    </location>
</feature>
<reference evidence="2 3" key="1">
    <citation type="submission" date="2020-08" db="EMBL/GenBank/DDBJ databases">
        <title>Genomic Encyclopedia of Type Strains, Phase IV (KMG-IV): sequencing the most valuable type-strain genomes for metagenomic binning, comparative biology and taxonomic classification.</title>
        <authorList>
            <person name="Goeker M."/>
        </authorList>
    </citation>
    <scope>NUCLEOTIDE SEQUENCE [LARGE SCALE GENOMIC DNA]</scope>
    <source>
        <strain evidence="2 3">DSM 2163</strain>
    </source>
</reference>
<sequence>MVKPTTGSHQGRRDAGSARPVPQAGESSTQTRNRLALNRFTYRGGYDGYEGRMILRPDATVPSGTKR</sequence>
<dbReference type="EMBL" id="JACHOP010000020">
    <property type="protein sequence ID" value="MBB5759148.1"/>
    <property type="molecule type" value="Genomic_DNA"/>
</dbReference>
<keyword evidence="3" id="KW-1185">Reference proteome</keyword>
<organism evidence="2 3">
    <name type="scientific">Methylorubrum rhodinum</name>
    <dbReference type="NCBI Taxonomy" id="29428"/>
    <lineage>
        <taxon>Bacteria</taxon>
        <taxon>Pseudomonadati</taxon>
        <taxon>Pseudomonadota</taxon>
        <taxon>Alphaproteobacteria</taxon>
        <taxon>Hyphomicrobiales</taxon>
        <taxon>Methylobacteriaceae</taxon>
        <taxon>Methylorubrum</taxon>
    </lineage>
</organism>
<dbReference type="RefSeq" id="WP_183571951.1">
    <property type="nucleotide sequence ID" value="NZ_JACHOP010000020.1"/>
</dbReference>
<evidence type="ECO:0000256" key="1">
    <source>
        <dbReference type="SAM" id="MobiDB-lite"/>
    </source>
</evidence>
<protein>
    <submittedName>
        <fullName evidence="2">Uncharacterized protein</fullName>
    </submittedName>
</protein>
<gene>
    <name evidence="2" type="ORF">HNR00_003877</name>
</gene>
<proteinExistence type="predicted"/>
<name>A0A840ZQ09_9HYPH</name>
<dbReference type="AlphaFoldDB" id="A0A840ZQ09"/>
<comment type="caution">
    <text evidence="2">The sequence shown here is derived from an EMBL/GenBank/DDBJ whole genome shotgun (WGS) entry which is preliminary data.</text>
</comment>
<accession>A0A840ZQ09</accession>
<dbReference type="Proteomes" id="UP000583454">
    <property type="component" value="Unassembled WGS sequence"/>
</dbReference>
<evidence type="ECO:0000313" key="3">
    <source>
        <dbReference type="Proteomes" id="UP000583454"/>
    </source>
</evidence>